<name>A0A6J7X7Y5_9CAUD</name>
<gene>
    <name evidence="2" type="ORF">UFOVP1516_26</name>
    <name evidence="1" type="ORF">UFOVP887_18</name>
</gene>
<evidence type="ECO:0000313" key="1">
    <source>
        <dbReference type="EMBL" id="CAB4168942.1"/>
    </source>
</evidence>
<organism evidence="2">
    <name type="scientific">uncultured Caudovirales phage</name>
    <dbReference type="NCBI Taxonomy" id="2100421"/>
    <lineage>
        <taxon>Viruses</taxon>
        <taxon>Duplodnaviria</taxon>
        <taxon>Heunggongvirae</taxon>
        <taxon>Uroviricota</taxon>
        <taxon>Caudoviricetes</taxon>
        <taxon>Peduoviridae</taxon>
        <taxon>Maltschvirus</taxon>
        <taxon>Maltschvirus maltsch</taxon>
    </lineage>
</organism>
<proteinExistence type="predicted"/>
<dbReference type="EMBL" id="LR798364">
    <property type="protein sequence ID" value="CAB5226788.1"/>
    <property type="molecule type" value="Genomic_DNA"/>
</dbReference>
<evidence type="ECO:0000313" key="2">
    <source>
        <dbReference type="EMBL" id="CAB5226788.1"/>
    </source>
</evidence>
<accession>A0A6J7X7Y5</accession>
<reference evidence="2" key="1">
    <citation type="submission" date="2020-05" db="EMBL/GenBank/DDBJ databases">
        <authorList>
            <person name="Chiriac C."/>
            <person name="Salcher M."/>
            <person name="Ghai R."/>
            <person name="Kavagutti S V."/>
        </authorList>
    </citation>
    <scope>NUCLEOTIDE SEQUENCE</scope>
</reference>
<protein>
    <recommendedName>
        <fullName evidence="3">DUF3987 domain-containing protein</fullName>
    </recommendedName>
</protein>
<evidence type="ECO:0008006" key="3">
    <source>
        <dbReference type="Google" id="ProtNLM"/>
    </source>
</evidence>
<sequence length="788" mass="88124">MPFSKIPTDLKERRQWALSGENKAPLSTNGSGVFNISVIDPTYLLTFEEAVHYSKIHNLNFGFILSKDDPFTCIDLDVIDEESQTRKLQPIDPSKWTTKEHLDRYWSIVQNLKSYTEHSKYGKGIHVWVRGNIGSGMRRDGIEVYSQERYMICTGNTLLNNPIAEAQSFLDNMQLQMKPQVVKTGLEELPQEMSDDAIIELATNAANKDKFNALCNGEFPDYPSQSEADLALMSMFTFYSPSNEQCRRLFRFSALGQRDKAVKNDTYLNCTLRVIRTREQGTAKIDLSQIAIAADLVMELQGFKKQSEFLHSSSNTNDNRYDKPPSIAFAEKFTNIDEIDSSGDPDDLEYPPGFAGVIARYIYNSAPRPVKEVAIVAALGLMAGICGKAFSITQSGLNMYIILVARSGIGKEALHSGISSLMTAATSRDPICMRFINFTEFASGPALIKTVVDNNSFVNVAGEWGRKLTRLAKDDGRDSAMHSLRTVMTDLYQKSGPQSIVGGLTYSSKDNNVASISGVAYSMIGESTPGTFYECLTPSMMSDGFLSRFNIVEYLGERPPLNLNQIREPDKVLGDSLAELCSHCASMINRSENTSVQRSSEAARIIAEFELECDTQINSSEDESWRQMWNRAALKVIKLAALLAVGDNFMFPIIQEYHLNWALKLVRKDIGLMEHRMASGEIGINDNARERKLLNVMKKYLMEQPSAGYKVIEAMRTNSLVSRKYLQMKICNCPPFEKYQYGSGKALDSTIKSLCDSGYIVEMSSAETSTAYNFHGKSYRILDVSNIK</sequence>
<dbReference type="EMBL" id="LR796837">
    <property type="protein sequence ID" value="CAB4168942.1"/>
    <property type="molecule type" value="Genomic_DNA"/>
</dbReference>